<evidence type="ECO:0000313" key="1">
    <source>
        <dbReference type="EMBL" id="KAI3713954.1"/>
    </source>
</evidence>
<evidence type="ECO:0000313" key="2">
    <source>
        <dbReference type="Proteomes" id="UP001056120"/>
    </source>
</evidence>
<reference evidence="2" key="1">
    <citation type="journal article" date="2022" name="Mol. Ecol. Resour.">
        <title>The genomes of chicory, endive, great burdock and yacon provide insights into Asteraceae palaeo-polyploidization history and plant inulin production.</title>
        <authorList>
            <person name="Fan W."/>
            <person name="Wang S."/>
            <person name="Wang H."/>
            <person name="Wang A."/>
            <person name="Jiang F."/>
            <person name="Liu H."/>
            <person name="Zhao H."/>
            <person name="Xu D."/>
            <person name="Zhang Y."/>
        </authorList>
    </citation>
    <scope>NUCLEOTIDE SEQUENCE [LARGE SCALE GENOMIC DNA]</scope>
    <source>
        <strain evidence="2">cv. Yunnan</strain>
    </source>
</reference>
<name>A0ACB9AUK8_9ASTR</name>
<protein>
    <submittedName>
        <fullName evidence="1">Uncharacterized protein</fullName>
    </submittedName>
</protein>
<keyword evidence="2" id="KW-1185">Reference proteome</keyword>
<sequence>MSGPGSNWISTKGQALDNKRTILEKHCKNPRPRTRPRSGPINAQVALVMGFSYAQKSKPNKQLLLRRPTHRHRLSDLALSMLAVCLRA</sequence>
<organism evidence="1 2">
    <name type="scientific">Smallanthus sonchifolius</name>
    <dbReference type="NCBI Taxonomy" id="185202"/>
    <lineage>
        <taxon>Eukaryota</taxon>
        <taxon>Viridiplantae</taxon>
        <taxon>Streptophyta</taxon>
        <taxon>Embryophyta</taxon>
        <taxon>Tracheophyta</taxon>
        <taxon>Spermatophyta</taxon>
        <taxon>Magnoliopsida</taxon>
        <taxon>eudicotyledons</taxon>
        <taxon>Gunneridae</taxon>
        <taxon>Pentapetalae</taxon>
        <taxon>asterids</taxon>
        <taxon>campanulids</taxon>
        <taxon>Asterales</taxon>
        <taxon>Asteraceae</taxon>
        <taxon>Asteroideae</taxon>
        <taxon>Heliantheae alliance</taxon>
        <taxon>Millerieae</taxon>
        <taxon>Smallanthus</taxon>
    </lineage>
</organism>
<gene>
    <name evidence="1" type="ORF">L1987_72542</name>
</gene>
<accession>A0ACB9AUK8</accession>
<reference evidence="1 2" key="2">
    <citation type="journal article" date="2022" name="Mol. Ecol. Resour.">
        <title>The genomes of chicory, endive, great burdock and yacon provide insights into Asteraceae paleo-polyploidization history and plant inulin production.</title>
        <authorList>
            <person name="Fan W."/>
            <person name="Wang S."/>
            <person name="Wang H."/>
            <person name="Wang A."/>
            <person name="Jiang F."/>
            <person name="Liu H."/>
            <person name="Zhao H."/>
            <person name="Xu D."/>
            <person name="Zhang Y."/>
        </authorList>
    </citation>
    <scope>NUCLEOTIDE SEQUENCE [LARGE SCALE GENOMIC DNA]</scope>
    <source>
        <strain evidence="2">cv. Yunnan</strain>
        <tissue evidence="1">Leaves</tissue>
    </source>
</reference>
<proteinExistence type="predicted"/>
<dbReference type="Proteomes" id="UP001056120">
    <property type="component" value="Linkage Group LG24"/>
</dbReference>
<dbReference type="EMBL" id="CM042041">
    <property type="protein sequence ID" value="KAI3713954.1"/>
    <property type="molecule type" value="Genomic_DNA"/>
</dbReference>
<comment type="caution">
    <text evidence="1">The sequence shown here is derived from an EMBL/GenBank/DDBJ whole genome shotgun (WGS) entry which is preliminary data.</text>
</comment>